<proteinExistence type="predicted"/>
<accession>A0A0F7SLI0</accession>
<name>A0A0F7SLI0_PHARH</name>
<dbReference type="EMBL" id="LN483326">
    <property type="protein sequence ID" value="CDZ98244.1"/>
    <property type="molecule type" value="Genomic_DNA"/>
</dbReference>
<evidence type="ECO:0000313" key="1">
    <source>
        <dbReference type="EMBL" id="CDZ98244.1"/>
    </source>
</evidence>
<protein>
    <recommendedName>
        <fullName evidence="2">Complex 1 LYR protein</fullName>
    </recommendedName>
</protein>
<sequence>MSSIISPSSVYRSLLRQYSKASIKPRTERSIHLNKALRNLVETLPPASSPSFEKKANELLNLEVFMRTQRSYSELVERYNPTHGMSTQDRTKATARRVGLDMPKWQMDE</sequence>
<evidence type="ECO:0008006" key="2">
    <source>
        <dbReference type="Google" id="ProtNLM"/>
    </source>
</evidence>
<reference evidence="1" key="1">
    <citation type="submission" date="2014-08" db="EMBL/GenBank/DDBJ databases">
        <authorList>
            <person name="Sharma Rahul"/>
            <person name="Thines Marco"/>
        </authorList>
    </citation>
    <scope>NUCLEOTIDE SEQUENCE</scope>
</reference>
<dbReference type="GO" id="GO:0033615">
    <property type="term" value="P:mitochondrial proton-transporting ATP synthase complex assembly"/>
    <property type="evidence" value="ECO:0007669"/>
    <property type="project" value="InterPro"/>
</dbReference>
<dbReference type="GO" id="GO:0005759">
    <property type="term" value="C:mitochondrial matrix"/>
    <property type="evidence" value="ECO:0007669"/>
    <property type="project" value="TreeGrafter"/>
</dbReference>
<organism evidence="1">
    <name type="scientific">Phaffia rhodozyma</name>
    <name type="common">Yeast</name>
    <name type="synonym">Xanthophyllomyces dendrorhous</name>
    <dbReference type="NCBI Taxonomy" id="264483"/>
    <lineage>
        <taxon>Eukaryota</taxon>
        <taxon>Fungi</taxon>
        <taxon>Dikarya</taxon>
        <taxon>Basidiomycota</taxon>
        <taxon>Agaricomycotina</taxon>
        <taxon>Tremellomycetes</taxon>
        <taxon>Cystofilobasidiales</taxon>
        <taxon>Mrakiaceae</taxon>
        <taxon>Phaffia</taxon>
    </lineage>
</organism>
<dbReference type="PANTHER" id="PTHR28015:SF1">
    <property type="entry name" value="ATP SYNTHASE ASSEMBLY FACTOR FMC1, MITOCHONDRIAL"/>
    <property type="match status" value="1"/>
</dbReference>
<dbReference type="InterPro" id="IPR039196">
    <property type="entry name" value="Fmc1"/>
</dbReference>
<dbReference type="Pfam" id="PF13233">
    <property type="entry name" value="Complex1_LYR_2"/>
    <property type="match status" value="1"/>
</dbReference>
<dbReference type="AlphaFoldDB" id="A0A0F7SLI0"/>
<dbReference type="PANTHER" id="PTHR28015">
    <property type="entry name" value="ATP SYNTHASE ASSEMBLY FACTOR FMC1, MITOCHONDRIAL"/>
    <property type="match status" value="1"/>
</dbReference>